<dbReference type="Gene3D" id="3.30.497.10">
    <property type="entry name" value="Antithrombin, subunit I, domain 2"/>
    <property type="match status" value="1"/>
</dbReference>
<dbReference type="FunFam" id="2.10.310.10:FF:000001">
    <property type="entry name" value="Serpin family A member 1"/>
    <property type="match status" value="1"/>
</dbReference>
<evidence type="ECO:0000256" key="2">
    <source>
        <dbReference type="ARBA" id="ARBA00006426"/>
    </source>
</evidence>
<dbReference type="InterPro" id="IPR036186">
    <property type="entry name" value="Serpin_sf"/>
</dbReference>
<evidence type="ECO:0000256" key="4">
    <source>
        <dbReference type="ARBA" id="ARBA00022690"/>
    </source>
</evidence>
<evidence type="ECO:0000256" key="3">
    <source>
        <dbReference type="ARBA" id="ARBA00022490"/>
    </source>
</evidence>
<dbReference type="Gene3D" id="2.30.39.10">
    <property type="entry name" value="Alpha-1-antitrypsin, domain 1"/>
    <property type="match status" value="1"/>
</dbReference>
<evidence type="ECO:0000313" key="10">
    <source>
        <dbReference type="RefSeq" id="XP_021025301.1"/>
    </source>
</evidence>
<name>A0A6P5QCX4_MUSCR</name>
<dbReference type="Proteomes" id="UP000515126">
    <property type="component" value="Chromosome 1"/>
</dbReference>
<evidence type="ECO:0000256" key="1">
    <source>
        <dbReference type="ARBA" id="ARBA00004496"/>
    </source>
</evidence>
<dbReference type="PROSITE" id="PS00284">
    <property type="entry name" value="SERPIN"/>
    <property type="match status" value="1"/>
</dbReference>
<organism evidence="9 10">
    <name type="scientific">Mus caroli</name>
    <name type="common">Ryukyu mouse</name>
    <name type="synonym">Ricefield mouse</name>
    <dbReference type="NCBI Taxonomy" id="10089"/>
    <lineage>
        <taxon>Eukaryota</taxon>
        <taxon>Metazoa</taxon>
        <taxon>Chordata</taxon>
        <taxon>Craniata</taxon>
        <taxon>Vertebrata</taxon>
        <taxon>Euteleostomi</taxon>
        <taxon>Mammalia</taxon>
        <taxon>Eutheria</taxon>
        <taxon>Euarchontoglires</taxon>
        <taxon>Glires</taxon>
        <taxon>Rodentia</taxon>
        <taxon>Myomorpha</taxon>
        <taxon>Muroidea</taxon>
        <taxon>Muridae</taxon>
        <taxon>Murinae</taxon>
        <taxon>Mus</taxon>
        <taxon>Mus</taxon>
    </lineage>
</organism>
<dbReference type="RefSeq" id="XP_021025301.1">
    <property type="nucleotide sequence ID" value="XM_021169642.2"/>
</dbReference>
<evidence type="ECO:0000313" key="9">
    <source>
        <dbReference type="Proteomes" id="UP000515126"/>
    </source>
</evidence>
<dbReference type="FunFam" id="3.30.497.10:FF:000018">
    <property type="entry name" value="Serpin family B member 8"/>
    <property type="match status" value="1"/>
</dbReference>
<dbReference type="FunFam" id="2.30.39.10:FF:000014">
    <property type="entry name" value="Serpin family B member 9"/>
    <property type="match status" value="1"/>
</dbReference>
<proteinExistence type="inferred from homology"/>
<gene>
    <name evidence="10" type="primary">LOC110299780</name>
</gene>
<reference evidence="10" key="1">
    <citation type="submission" date="2025-08" db="UniProtKB">
        <authorList>
            <consortium name="RefSeq"/>
        </authorList>
    </citation>
    <scope>IDENTIFICATION</scope>
</reference>
<comment type="subcellular location">
    <subcellularLocation>
        <location evidence="1">Cytoplasm</location>
    </subcellularLocation>
</comment>
<dbReference type="GO" id="GO:0004867">
    <property type="term" value="F:serine-type endopeptidase inhibitor activity"/>
    <property type="evidence" value="ECO:0007669"/>
    <property type="project" value="UniProtKB-KW"/>
</dbReference>
<sequence length="374" mass="42260">MDDLSEANGSFAISLLKILGEEDKSRNLFFCPMSVSSALAMVYLGAKGNTATQMSQVLGLSGNGDVHQSFQTLLAEINKTDTQYLLKSACRLFGEESCDFLSTFKESCHKFYQAGLEELSFVKDTEGCRKHINDWVSEKTEGKISEVLSPGTVCPLTKLVLVNAMYFKGKWKAQFDRKYTRGMPFKTNQEKKTVQMMFKHAKFKMGHVDEVNMQVLALPYAEEELSMVILLPDESTDLSLVEKALTYEKFRAWTNPETLTESQVQVFFPRLKLEESYDLETVLQNLGMTDAFEETKADFSGMTTKKNVPVSKVAHKCFVEVNEEGTEAAATTAVIRNARCCRIEPRFCADHPFLFFIWHHKTSSILFCGRFSSP</sequence>
<dbReference type="GeneID" id="110299780"/>
<dbReference type="PANTHER" id="PTHR11461">
    <property type="entry name" value="SERINE PROTEASE INHIBITOR, SERPIN"/>
    <property type="match status" value="1"/>
</dbReference>
<keyword evidence="3" id="KW-0963">Cytoplasm</keyword>
<comment type="similarity">
    <text evidence="2">Belongs to the serpin family. Ov-serpin subfamily.</text>
</comment>
<dbReference type="KEGG" id="mcal:110299780"/>
<dbReference type="InterPro" id="IPR023796">
    <property type="entry name" value="Serpin_dom"/>
</dbReference>
<dbReference type="SMART" id="SM00093">
    <property type="entry name" value="SERPIN"/>
    <property type="match status" value="1"/>
</dbReference>
<dbReference type="GO" id="GO:0005615">
    <property type="term" value="C:extracellular space"/>
    <property type="evidence" value="ECO:0007669"/>
    <property type="project" value="InterPro"/>
</dbReference>
<comment type="function">
    <text evidence="6">Has an important role in epithelial desmosome-mediated cell-cell adhesion.</text>
</comment>
<dbReference type="PANTHER" id="PTHR11461:SF166">
    <property type="entry name" value="SERPIN B8"/>
    <property type="match status" value="1"/>
</dbReference>
<dbReference type="Pfam" id="PF00079">
    <property type="entry name" value="Serpin"/>
    <property type="match status" value="1"/>
</dbReference>
<dbReference type="InterPro" id="IPR042185">
    <property type="entry name" value="Serpin_sf_2"/>
</dbReference>
<keyword evidence="5" id="KW-0722">Serine protease inhibitor</keyword>
<accession>A0A6P5QCX4</accession>
<dbReference type="AlphaFoldDB" id="A0A6P5QCX4"/>
<dbReference type="InterPro" id="IPR023795">
    <property type="entry name" value="Serpin_CS"/>
</dbReference>
<protein>
    <recommendedName>
        <fullName evidence="7">Serpin B8</fullName>
    </recommendedName>
</protein>
<evidence type="ECO:0000259" key="8">
    <source>
        <dbReference type="SMART" id="SM00093"/>
    </source>
</evidence>
<evidence type="ECO:0000256" key="7">
    <source>
        <dbReference type="ARBA" id="ARBA00071177"/>
    </source>
</evidence>
<dbReference type="GO" id="GO:0005737">
    <property type="term" value="C:cytoplasm"/>
    <property type="evidence" value="ECO:0007669"/>
    <property type="project" value="UniProtKB-SubCell"/>
</dbReference>
<feature type="domain" description="Serpin" evidence="8">
    <location>
        <begin position="13"/>
        <end position="374"/>
    </location>
</feature>
<dbReference type="SUPFAM" id="SSF56574">
    <property type="entry name" value="Serpins"/>
    <property type="match status" value="1"/>
</dbReference>
<evidence type="ECO:0000256" key="6">
    <source>
        <dbReference type="ARBA" id="ARBA00059476"/>
    </source>
</evidence>
<dbReference type="InterPro" id="IPR000215">
    <property type="entry name" value="Serpin_fam"/>
</dbReference>
<evidence type="ECO:0000256" key="5">
    <source>
        <dbReference type="ARBA" id="ARBA00022900"/>
    </source>
</evidence>
<keyword evidence="4" id="KW-0646">Protease inhibitor</keyword>
<dbReference type="InterPro" id="IPR042178">
    <property type="entry name" value="Serpin_sf_1"/>
</dbReference>
<keyword evidence="9" id="KW-1185">Reference proteome</keyword>
<dbReference type="CDD" id="cd19567">
    <property type="entry name" value="serpinB8_CAP-2"/>
    <property type="match status" value="1"/>
</dbReference>